<keyword evidence="1" id="KW-1133">Transmembrane helix</keyword>
<keyword evidence="1" id="KW-0812">Transmembrane</keyword>
<evidence type="ECO:0000313" key="2">
    <source>
        <dbReference type="EMBL" id="SUZ98161.1"/>
    </source>
</evidence>
<proteinExistence type="predicted"/>
<accession>A0A381S4C0</accession>
<feature type="transmembrane region" description="Helical" evidence="1">
    <location>
        <begin position="133"/>
        <end position="153"/>
    </location>
</feature>
<protein>
    <submittedName>
        <fullName evidence="2">Uncharacterized protein</fullName>
    </submittedName>
</protein>
<reference evidence="2" key="1">
    <citation type="submission" date="2018-05" db="EMBL/GenBank/DDBJ databases">
        <authorList>
            <person name="Lanie J.A."/>
            <person name="Ng W.-L."/>
            <person name="Kazmierczak K.M."/>
            <person name="Andrzejewski T.M."/>
            <person name="Davidsen T.M."/>
            <person name="Wayne K.J."/>
            <person name="Tettelin H."/>
            <person name="Glass J.I."/>
            <person name="Rusch D."/>
            <person name="Podicherti R."/>
            <person name="Tsui H.-C.T."/>
            <person name="Winkler M.E."/>
        </authorList>
    </citation>
    <scope>NUCLEOTIDE SEQUENCE</scope>
</reference>
<feature type="transmembrane region" description="Helical" evidence="1">
    <location>
        <begin position="63"/>
        <end position="83"/>
    </location>
</feature>
<name>A0A381S4C0_9ZZZZ</name>
<gene>
    <name evidence="2" type="ORF">METZ01_LOCUS51015</name>
</gene>
<evidence type="ECO:0000256" key="1">
    <source>
        <dbReference type="SAM" id="Phobius"/>
    </source>
</evidence>
<dbReference type="EMBL" id="UINC01002578">
    <property type="protein sequence ID" value="SUZ98161.1"/>
    <property type="molecule type" value="Genomic_DNA"/>
</dbReference>
<feature type="transmembrane region" description="Helical" evidence="1">
    <location>
        <begin position="21"/>
        <end position="43"/>
    </location>
</feature>
<dbReference type="AlphaFoldDB" id="A0A381S4C0"/>
<sequence length="165" mass="18128">MDYLLWLEGTPFSIWIRESGPAFFGSLILHSVAMGFVVGVHVATNLRILGMAPGIPLSLMRRFSSVFWVSLVFVSLSGVLLLIAYPAKALTNPVFYLKLSAIVMALFITRSLAKGVLQDPSYDVGPPPRQARVLATVSIFLWAGAVTSGRFLAYTYKILMASHQY</sequence>
<organism evidence="2">
    <name type="scientific">marine metagenome</name>
    <dbReference type="NCBI Taxonomy" id="408172"/>
    <lineage>
        <taxon>unclassified sequences</taxon>
        <taxon>metagenomes</taxon>
        <taxon>ecological metagenomes</taxon>
    </lineage>
</organism>
<keyword evidence="1" id="KW-0472">Membrane</keyword>